<dbReference type="NCBIfam" id="TIGR00374">
    <property type="entry name" value="flippase-like domain"/>
    <property type="match status" value="1"/>
</dbReference>
<evidence type="ECO:0000256" key="3">
    <source>
        <dbReference type="ARBA" id="ARBA00022692"/>
    </source>
</evidence>
<evidence type="ECO:0000256" key="2">
    <source>
        <dbReference type="ARBA" id="ARBA00022475"/>
    </source>
</evidence>
<accession>A0A7J3SM10</accession>
<keyword evidence="3 6" id="KW-0812">Transmembrane</keyword>
<feature type="transmembrane region" description="Helical" evidence="6">
    <location>
        <begin position="79"/>
        <end position="97"/>
    </location>
</feature>
<evidence type="ECO:0000256" key="4">
    <source>
        <dbReference type="ARBA" id="ARBA00022989"/>
    </source>
</evidence>
<dbReference type="EMBL" id="DTLS01000049">
    <property type="protein sequence ID" value="HGZ59929.1"/>
    <property type="molecule type" value="Genomic_DNA"/>
</dbReference>
<feature type="transmembrane region" description="Helical" evidence="6">
    <location>
        <begin position="117"/>
        <end position="140"/>
    </location>
</feature>
<protein>
    <submittedName>
        <fullName evidence="7">Flippase-like domain-containing protein</fullName>
    </submittedName>
</protein>
<feature type="transmembrane region" description="Helical" evidence="6">
    <location>
        <begin position="217"/>
        <end position="238"/>
    </location>
</feature>
<gene>
    <name evidence="7" type="ORF">ENW83_01810</name>
</gene>
<comment type="caution">
    <text evidence="7">The sequence shown here is derived from an EMBL/GenBank/DDBJ whole genome shotgun (WGS) entry which is preliminary data.</text>
</comment>
<feature type="transmembrane region" description="Helical" evidence="6">
    <location>
        <begin position="289"/>
        <end position="313"/>
    </location>
</feature>
<dbReference type="Pfam" id="PF03706">
    <property type="entry name" value="LPG_synthase_TM"/>
    <property type="match status" value="1"/>
</dbReference>
<sequence>MSEKDARAWFLIVASLAITAAIYAFYLRILDIDLIDILRNNLDGFIFTMLFITSAELVKVVRLYIIFRKKGYRVKLKTIIISRFVGNFLGIITPSSVASEPGRVMSVAMLEGTPMEVVMAGGVLETFYDSFILAFIALVYSITSLPLSLPIFLSSFFILGIWVFILAGFVFKDSVFRRIFSRINNKMGGKMSKASQKIFSRYSEFAEFTKLGLSSKLSIPTIILTLLSLLLYSFSFLLLSGQNAEITESLLSGLFAYSASYTAQIFPTPGGSGFFEYAISLSMGSSIMAIWRMAFLVVNVLPATLILMFFVRIRRLVEENVKKSLFG</sequence>
<dbReference type="GO" id="GO:0005886">
    <property type="term" value="C:plasma membrane"/>
    <property type="evidence" value="ECO:0007669"/>
    <property type="project" value="UniProtKB-SubCell"/>
</dbReference>
<name>A0A7J3SM10_9CREN</name>
<reference evidence="7" key="1">
    <citation type="journal article" date="2020" name="mSystems">
        <title>Genome- and Community-Level Interaction Insights into Carbon Utilization and Element Cycling Functions of Hydrothermarchaeota in Hydrothermal Sediment.</title>
        <authorList>
            <person name="Zhou Z."/>
            <person name="Liu Y."/>
            <person name="Xu W."/>
            <person name="Pan J."/>
            <person name="Luo Z.H."/>
            <person name="Li M."/>
        </authorList>
    </citation>
    <scope>NUCLEOTIDE SEQUENCE [LARGE SCALE GENOMIC DNA]</scope>
    <source>
        <strain evidence="7">SpSt-885</strain>
    </source>
</reference>
<evidence type="ECO:0000256" key="1">
    <source>
        <dbReference type="ARBA" id="ARBA00004651"/>
    </source>
</evidence>
<evidence type="ECO:0000256" key="5">
    <source>
        <dbReference type="ARBA" id="ARBA00023136"/>
    </source>
</evidence>
<evidence type="ECO:0000256" key="6">
    <source>
        <dbReference type="SAM" id="Phobius"/>
    </source>
</evidence>
<organism evidence="7">
    <name type="scientific">Fervidicoccus fontis</name>
    <dbReference type="NCBI Taxonomy" id="683846"/>
    <lineage>
        <taxon>Archaea</taxon>
        <taxon>Thermoproteota</taxon>
        <taxon>Thermoprotei</taxon>
        <taxon>Fervidicoccales</taxon>
        <taxon>Fervidicoccaceae</taxon>
        <taxon>Fervidicoccus</taxon>
    </lineage>
</organism>
<keyword evidence="5 6" id="KW-0472">Membrane</keyword>
<keyword evidence="2" id="KW-1003">Cell membrane</keyword>
<feature type="transmembrane region" description="Helical" evidence="6">
    <location>
        <begin position="250"/>
        <end position="269"/>
    </location>
</feature>
<comment type="subcellular location">
    <subcellularLocation>
        <location evidence="1">Cell membrane</location>
        <topology evidence="1">Multi-pass membrane protein</topology>
    </subcellularLocation>
</comment>
<feature type="transmembrane region" description="Helical" evidence="6">
    <location>
        <begin position="46"/>
        <end position="67"/>
    </location>
</feature>
<dbReference type="AlphaFoldDB" id="A0A7J3SM10"/>
<keyword evidence="4 6" id="KW-1133">Transmembrane helix</keyword>
<feature type="transmembrane region" description="Helical" evidence="6">
    <location>
        <begin position="7"/>
        <end position="26"/>
    </location>
</feature>
<evidence type="ECO:0000313" key="7">
    <source>
        <dbReference type="EMBL" id="HGZ59929.1"/>
    </source>
</evidence>
<dbReference type="InterPro" id="IPR022791">
    <property type="entry name" value="L-PG_synthase/AglD"/>
</dbReference>
<feature type="transmembrane region" description="Helical" evidence="6">
    <location>
        <begin position="147"/>
        <end position="171"/>
    </location>
</feature>
<proteinExistence type="predicted"/>